<proteinExistence type="predicted"/>
<keyword evidence="1" id="KW-1133">Transmembrane helix</keyword>
<keyword evidence="1" id="KW-0812">Transmembrane</keyword>
<gene>
    <name evidence="3" type="ORF">MPRF_39650</name>
</gene>
<dbReference type="RefSeq" id="WP_163767235.1">
    <property type="nucleotide sequence ID" value="NZ_AP022598.1"/>
</dbReference>
<protein>
    <recommendedName>
        <fullName evidence="2">DUF7159 domain-containing protein</fullName>
    </recommendedName>
</protein>
<evidence type="ECO:0000259" key="2">
    <source>
        <dbReference type="Pfam" id="PF23717"/>
    </source>
</evidence>
<feature type="domain" description="DUF7159" evidence="2">
    <location>
        <begin position="3"/>
        <end position="124"/>
    </location>
</feature>
<evidence type="ECO:0000313" key="4">
    <source>
        <dbReference type="Proteomes" id="UP000466554"/>
    </source>
</evidence>
<dbReference type="EMBL" id="AP022598">
    <property type="protein sequence ID" value="BBY77066.1"/>
    <property type="molecule type" value="Genomic_DNA"/>
</dbReference>
<sequence>MGVVLGLSLTSEDVAWVLVDEAGAVLDHDVIEVHADDQIAGAAARGAHAIATNAGVDVDRVRLTWSKDAAGDGPRLQNRLRGLGFEAEAVPYADAVAVMVRPDTEAGVALAYGAASAVTTTTTTVRATGRRRMTRARIAVAVLGAAAAAAAAGLLLTSGSVPAIEQTAADVTPAVEAGWVSVPVSSGGAAGVVRKVVPAQASSPQVTAEPVRRVYAVAPAAVPSAAPAAVPSAAPAAVPAAVPHLPEGVPHHMAAPAAPAVPVVTVPVETVPEAVTDTAATGQAHLPDAAATAGPGEVAPLLPDTDMTVPVNLFSALP</sequence>
<dbReference type="Proteomes" id="UP000466554">
    <property type="component" value="Chromosome"/>
</dbReference>
<evidence type="ECO:0000256" key="1">
    <source>
        <dbReference type="SAM" id="Phobius"/>
    </source>
</evidence>
<dbReference type="Pfam" id="PF23717">
    <property type="entry name" value="DUF7159"/>
    <property type="match status" value="1"/>
</dbReference>
<feature type="transmembrane region" description="Helical" evidence="1">
    <location>
        <begin position="136"/>
        <end position="156"/>
    </location>
</feature>
<dbReference type="AlphaFoldDB" id="A0A7I7U9P9"/>
<reference evidence="3 4" key="1">
    <citation type="journal article" date="2019" name="Emerg. Microbes Infect.">
        <title>Comprehensive subspecies identification of 175 nontuberculous mycobacteria species based on 7547 genomic profiles.</title>
        <authorList>
            <person name="Matsumoto Y."/>
            <person name="Kinjo T."/>
            <person name="Motooka D."/>
            <person name="Nabeya D."/>
            <person name="Jung N."/>
            <person name="Uechi K."/>
            <person name="Horii T."/>
            <person name="Iida T."/>
            <person name="Fujita J."/>
            <person name="Nakamura S."/>
        </authorList>
    </citation>
    <scope>NUCLEOTIDE SEQUENCE [LARGE SCALE GENOMIC DNA]</scope>
    <source>
        <strain evidence="3 4">JCM 6367</strain>
    </source>
</reference>
<accession>A0A7I7U9P9</accession>
<keyword evidence="1" id="KW-0472">Membrane</keyword>
<organism evidence="3 4">
    <name type="scientific">Mycolicibacterium parafortuitum</name>
    <name type="common">Mycobacterium parafortuitum</name>
    <dbReference type="NCBI Taxonomy" id="39692"/>
    <lineage>
        <taxon>Bacteria</taxon>
        <taxon>Bacillati</taxon>
        <taxon>Actinomycetota</taxon>
        <taxon>Actinomycetes</taxon>
        <taxon>Mycobacteriales</taxon>
        <taxon>Mycobacteriaceae</taxon>
        <taxon>Mycolicibacterium</taxon>
    </lineage>
</organism>
<dbReference type="InterPro" id="IPR055583">
    <property type="entry name" value="DUF7159"/>
</dbReference>
<name>A0A7I7U9P9_MYCPF</name>
<evidence type="ECO:0000313" key="3">
    <source>
        <dbReference type="EMBL" id="BBY77066.1"/>
    </source>
</evidence>